<comment type="caution">
    <text evidence="2">The sequence shown here is derived from an EMBL/GenBank/DDBJ whole genome shotgun (WGS) entry which is preliminary data.</text>
</comment>
<sequence>MRHEVASDALEWWTREEQRMECPRLHRMAINVLSNAPMSDKAERVFSGARRTVSYSGAPKVPARPSVESMDSSCFRLLETFFGRERSGGKAEGIVSWFAGSYKFCFRVGFNDGGPDAVIRFPKTRMHEFFVKKKYTNEPATTRTVLDIGVYRWVRFPPDWGHLKGFQLWRVGRLSIVRNNSELIRSRDTN</sequence>
<dbReference type="InterPro" id="IPR008906">
    <property type="entry name" value="HATC_C_dom"/>
</dbReference>
<evidence type="ECO:0000313" key="3">
    <source>
        <dbReference type="Proteomes" id="UP000037136"/>
    </source>
</evidence>
<proteinExistence type="predicted"/>
<protein>
    <recommendedName>
        <fullName evidence="1">HAT C-terminal dimerisation domain-containing protein</fullName>
    </recommendedName>
</protein>
<evidence type="ECO:0000259" key="1">
    <source>
        <dbReference type="Pfam" id="PF05699"/>
    </source>
</evidence>
<reference evidence="2 3" key="2">
    <citation type="journal article" date="2017" name="Sci. Rep.">
        <title>Ant-infecting Ophiocordyceps genomes reveal a high diversity of potential behavioral manipulation genes and a possible major role for enterotoxins.</title>
        <authorList>
            <person name="de Bekker C."/>
            <person name="Ohm R.A."/>
            <person name="Evans H.C."/>
            <person name="Brachmann A."/>
            <person name="Hughes D.P."/>
        </authorList>
    </citation>
    <scope>NUCLEOTIDE SEQUENCE [LARGE SCALE GENOMIC DNA]</scope>
    <source>
        <strain evidence="2 3">SC16a</strain>
    </source>
</reference>
<dbReference type="Proteomes" id="UP000037136">
    <property type="component" value="Unassembled WGS sequence"/>
</dbReference>
<dbReference type="GO" id="GO:0046983">
    <property type="term" value="F:protein dimerization activity"/>
    <property type="evidence" value="ECO:0007669"/>
    <property type="project" value="InterPro"/>
</dbReference>
<dbReference type="SUPFAM" id="SSF53098">
    <property type="entry name" value="Ribonuclease H-like"/>
    <property type="match status" value="1"/>
</dbReference>
<dbReference type="AlphaFoldDB" id="A0A2A9PBR7"/>
<feature type="domain" description="HAT C-terminal dimerisation" evidence="1">
    <location>
        <begin position="6"/>
        <end position="54"/>
    </location>
</feature>
<dbReference type="Pfam" id="PF05699">
    <property type="entry name" value="Dimer_Tnp_hAT"/>
    <property type="match status" value="1"/>
</dbReference>
<dbReference type="InterPro" id="IPR012337">
    <property type="entry name" value="RNaseH-like_sf"/>
</dbReference>
<evidence type="ECO:0000313" key="2">
    <source>
        <dbReference type="EMBL" id="PFH58859.1"/>
    </source>
</evidence>
<gene>
    <name evidence="2" type="ORF">XA68_13107</name>
</gene>
<keyword evidence="3" id="KW-1185">Reference proteome</keyword>
<accession>A0A2A9PBR7</accession>
<name>A0A2A9PBR7_OPHUN</name>
<dbReference type="EMBL" id="LAZP02000249">
    <property type="protein sequence ID" value="PFH58859.1"/>
    <property type="molecule type" value="Genomic_DNA"/>
</dbReference>
<dbReference type="OrthoDB" id="5412996at2759"/>
<reference evidence="2 3" key="1">
    <citation type="journal article" date="2015" name="BMC Genomics">
        <title>Gene expression during zombie ant biting behavior reflects the complexity underlying fungal parasitic behavioral manipulation.</title>
        <authorList>
            <person name="de Bekker C."/>
            <person name="Ohm R.A."/>
            <person name="Loreto R.G."/>
            <person name="Sebastian A."/>
            <person name="Albert I."/>
            <person name="Merrow M."/>
            <person name="Brachmann A."/>
            <person name="Hughes D.P."/>
        </authorList>
    </citation>
    <scope>NUCLEOTIDE SEQUENCE [LARGE SCALE GENOMIC DNA]</scope>
    <source>
        <strain evidence="2 3">SC16a</strain>
    </source>
</reference>
<organism evidence="2 3">
    <name type="scientific">Ophiocordyceps unilateralis</name>
    <name type="common">Zombie-ant fungus</name>
    <name type="synonym">Torrubia unilateralis</name>
    <dbReference type="NCBI Taxonomy" id="268505"/>
    <lineage>
        <taxon>Eukaryota</taxon>
        <taxon>Fungi</taxon>
        <taxon>Dikarya</taxon>
        <taxon>Ascomycota</taxon>
        <taxon>Pezizomycotina</taxon>
        <taxon>Sordariomycetes</taxon>
        <taxon>Hypocreomycetidae</taxon>
        <taxon>Hypocreales</taxon>
        <taxon>Ophiocordycipitaceae</taxon>
        <taxon>Ophiocordyceps</taxon>
    </lineage>
</organism>